<evidence type="ECO:0000256" key="5">
    <source>
        <dbReference type="ARBA" id="ARBA00023239"/>
    </source>
</evidence>
<dbReference type="STRING" id="760192.Halhy_3850"/>
<dbReference type="GO" id="GO:0006520">
    <property type="term" value="P:amino acid metabolic process"/>
    <property type="evidence" value="ECO:0007669"/>
    <property type="project" value="InterPro"/>
</dbReference>
<keyword evidence="9" id="KW-1185">Reference proteome</keyword>
<organism evidence="8 9">
    <name type="scientific">Haliscomenobacter hydrossis (strain ATCC 27775 / DSM 1100 / LMG 10767 / O)</name>
    <dbReference type="NCBI Taxonomy" id="760192"/>
    <lineage>
        <taxon>Bacteria</taxon>
        <taxon>Pseudomonadati</taxon>
        <taxon>Bacteroidota</taxon>
        <taxon>Saprospiria</taxon>
        <taxon>Saprospirales</taxon>
        <taxon>Haliscomenobacteraceae</taxon>
        <taxon>Haliscomenobacter</taxon>
    </lineage>
</organism>
<dbReference type="Gene3D" id="3.40.640.10">
    <property type="entry name" value="Type I PLP-dependent aspartate aminotransferase-like (Major domain)"/>
    <property type="match status" value="1"/>
</dbReference>
<accession>F4L294</accession>
<dbReference type="InterPro" id="IPR002129">
    <property type="entry name" value="PyrdxlP-dep_de-COase"/>
</dbReference>
<dbReference type="SUPFAM" id="SSF53383">
    <property type="entry name" value="PLP-dependent transferases"/>
    <property type="match status" value="1"/>
</dbReference>
<dbReference type="Pfam" id="PF00282">
    <property type="entry name" value="Pyridoxal_deC"/>
    <property type="match status" value="1"/>
</dbReference>
<evidence type="ECO:0000256" key="6">
    <source>
        <dbReference type="PIRSR" id="PIRSR602129-50"/>
    </source>
</evidence>
<dbReference type="EC" id="4.1.1.86" evidence="8"/>
<proteinExistence type="inferred from homology"/>
<dbReference type="Gene3D" id="3.90.1150.10">
    <property type="entry name" value="Aspartate Aminotransferase, domain 1"/>
    <property type="match status" value="1"/>
</dbReference>
<dbReference type="GO" id="GO:0030170">
    <property type="term" value="F:pyridoxal phosphate binding"/>
    <property type="evidence" value="ECO:0007669"/>
    <property type="project" value="InterPro"/>
</dbReference>
<comment type="similarity">
    <text evidence="2 7">Belongs to the group II decarboxylase family.</text>
</comment>
<sequence length="468" mass="51673">MNNWLNREIDSCSQILEAVKHSAEVYLQNIDERPTAVPPPRLEPSTLPTEGAGTLAALDVFQQRFAPLMVASTGPRYWGFVTGGTTPAALAGDWLTSLYDQNTQSASQTGDVSAVVEFEAIKLLRELFGLPESFFGGFVSGATMSNFTCLAVARQWYGEQLGVDVAEEGVFALKDLKILAAQPHSCVYKDLAMLGLGRHSLIKVNLLPDNREAMDIADLEAKLIALNGQPCIVCASGGTVNTVDFDDMQAIATLKKKYNFWWHIDAAFGGFVACSPQFAPLIQGWEQADSIAVDLHKWLNVPYDSAVALVHEKHLGLQLNTFQNANAAYLGDPKANFNFLNFLPENSRRMRALPAWMTLMAYGREGYRDIVERNVANARLLGELIEHSASFKLLAPVRLNCVCFTLKDRPQAEVSQFLSQLVANGNVYMTPTVYLGQSAIRAAMVNWRTQEADVEMAFVEMEHILDKQ</sequence>
<dbReference type="HOGENOM" id="CLU_011856_0_4_10"/>
<evidence type="ECO:0000256" key="4">
    <source>
        <dbReference type="ARBA" id="ARBA00022898"/>
    </source>
</evidence>
<evidence type="ECO:0000313" key="8">
    <source>
        <dbReference type="EMBL" id="AEE51701.1"/>
    </source>
</evidence>
<feature type="modified residue" description="N6-(pyridoxal phosphate)lysine" evidence="6">
    <location>
        <position position="297"/>
    </location>
</feature>
<gene>
    <name evidence="8" type="ordered locus">Halhy_3850</name>
</gene>
<comment type="cofactor">
    <cofactor evidence="1 6 7">
        <name>pyridoxal 5'-phosphate</name>
        <dbReference type="ChEBI" id="CHEBI:597326"/>
    </cofactor>
</comment>
<dbReference type="KEGG" id="hhy:Halhy_3850"/>
<evidence type="ECO:0000256" key="1">
    <source>
        <dbReference type="ARBA" id="ARBA00001933"/>
    </source>
</evidence>
<dbReference type="RefSeq" id="WP_013766240.1">
    <property type="nucleotide sequence ID" value="NC_015510.1"/>
</dbReference>
<protein>
    <submittedName>
        <fullName evidence="8">Diaminobutyrate decarboxylase</fullName>
        <ecNumber evidence="8">4.1.1.86</ecNumber>
    </submittedName>
</protein>
<keyword evidence="4 6" id="KW-0663">Pyridoxal phosphate</keyword>
<dbReference type="AlphaFoldDB" id="F4L294"/>
<dbReference type="InterPro" id="IPR015421">
    <property type="entry name" value="PyrdxlP-dep_Trfase_major"/>
</dbReference>
<keyword evidence="5 7" id="KW-0456">Lyase</keyword>
<reference evidence="8 9" key="1">
    <citation type="journal article" date="2011" name="Stand. Genomic Sci.">
        <title>Complete genome sequence of Haliscomenobacter hydrossis type strain (O).</title>
        <authorList>
            <consortium name="US DOE Joint Genome Institute (JGI-PGF)"/>
            <person name="Daligault H."/>
            <person name="Lapidus A."/>
            <person name="Zeytun A."/>
            <person name="Nolan M."/>
            <person name="Lucas S."/>
            <person name="Del Rio T.G."/>
            <person name="Tice H."/>
            <person name="Cheng J.F."/>
            <person name="Tapia R."/>
            <person name="Han C."/>
            <person name="Goodwin L."/>
            <person name="Pitluck S."/>
            <person name="Liolios K."/>
            <person name="Pagani I."/>
            <person name="Ivanova N."/>
            <person name="Huntemann M."/>
            <person name="Mavromatis K."/>
            <person name="Mikhailova N."/>
            <person name="Pati A."/>
            <person name="Chen A."/>
            <person name="Palaniappan K."/>
            <person name="Land M."/>
            <person name="Hauser L."/>
            <person name="Brambilla E.M."/>
            <person name="Rohde M."/>
            <person name="Verbarg S."/>
            <person name="Goker M."/>
            <person name="Bristow J."/>
            <person name="Eisen J.A."/>
            <person name="Markowitz V."/>
            <person name="Hugenholtz P."/>
            <person name="Kyrpides N.C."/>
            <person name="Klenk H.P."/>
            <person name="Woyke T."/>
        </authorList>
    </citation>
    <scope>NUCLEOTIDE SEQUENCE [LARGE SCALE GENOMIC DNA]</scope>
    <source>
        <strain evidence="9">ATCC 27775 / DSM 1100 / LMG 10767 / O</strain>
    </source>
</reference>
<dbReference type="GO" id="GO:0019752">
    <property type="term" value="P:carboxylic acid metabolic process"/>
    <property type="evidence" value="ECO:0007669"/>
    <property type="project" value="InterPro"/>
</dbReference>
<evidence type="ECO:0000313" key="9">
    <source>
        <dbReference type="Proteomes" id="UP000008461"/>
    </source>
</evidence>
<dbReference type="InterPro" id="IPR010977">
    <property type="entry name" value="Aromatic_deC"/>
</dbReference>
<dbReference type="eggNOG" id="COG0076">
    <property type="taxonomic scope" value="Bacteria"/>
</dbReference>
<dbReference type="EMBL" id="CP002691">
    <property type="protein sequence ID" value="AEE51701.1"/>
    <property type="molecule type" value="Genomic_DNA"/>
</dbReference>
<dbReference type="PANTHER" id="PTHR11999:SF70">
    <property type="entry name" value="MIP05841P"/>
    <property type="match status" value="1"/>
</dbReference>
<evidence type="ECO:0000256" key="7">
    <source>
        <dbReference type="RuleBase" id="RU000382"/>
    </source>
</evidence>
<dbReference type="Proteomes" id="UP000008461">
    <property type="component" value="Chromosome"/>
</dbReference>
<name>F4L294_HALH1</name>
<dbReference type="InterPro" id="IPR015422">
    <property type="entry name" value="PyrdxlP-dep_Trfase_small"/>
</dbReference>
<dbReference type="InterPro" id="IPR015424">
    <property type="entry name" value="PyrdxlP-dep_Trfase"/>
</dbReference>
<dbReference type="OrthoDB" id="9803665at2"/>
<dbReference type="PRINTS" id="PR00800">
    <property type="entry name" value="YHDCRBOXLASE"/>
</dbReference>
<evidence type="ECO:0000256" key="3">
    <source>
        <dbReference type="ARBA" id="ARBA00022793"/>
    </source>
</evidence>
<dbReference type="PANTHER" id="PTHR11999">
    <property type="entry name" value="GROUP II PYRIDOXAL-5-PHOSPHATE DECARBOXYLASE"/>
    <property type="match status" value="1"/>
</dbReference>
<evidence type="ECO:0000256" key="2">
    <source>
        <dbReference type="ARBA" id="ARBA00009533"/>
    </source>
</evidence>
<reference key="2">
    <citation type="submission" date="2011-04" db="EMBL/GenBank/DDBJ databases">
        <title>Complete sequence of chromosome of Haliscomenobacter hydrossis DSM 1100.</title>
        <authorList>
            <consortium name="US DOE Joint Genome Institute (JGI-PGF)"/>
            <person name="Lucas S."/>
            <person name="Han J."/>
            <person name="Lapidus A."/>
            <person name="Bruce D."/>
            <person name="Goodwin L."/>
            <person name="Pitluck S."/>
            <person name="Peters L."/>
            <person name="Kyrpides N."/>
            <person name="Mavromatis K."/>
            <person name="Ivanova N."/>
            <person name="Ovchinnikova G."/>
            <person name="Pagani I."/>
            <person name="Daligault H."/>
            <person name="Detter J.C."/>
            <person name="Han C."/>
            <person name="Land M."/>
            <person name="Hauser L."/>
            <person name="Markowitz V."/>
            <person name="Cheng J.-F."/>
            <person name="Hugenholtz P."/>
            <person name="Woyke T."/>
            <person name="Wu D."/>
            <person name="Verbarg S."/>
            <person name="Frueling A."/>
            <person name="Brambilla E."/>
            <person name="Klenk H.-P."/>
            <person name="Eisen J.A."/>
        </authorList>
    </citation>
    <scope>NUCLEOTIDE SEQUENCE</scope>
    <source>
        <strain>DSM 1100</strain>
    </source>
</reference>
<keyword evidence="3" id="KW-0210">Decarboxylase</keyword>
<dbReference type="GO" id="GO:0033983">
    <property type="term" value="F:diaminobutyrate decarboxylase activity"/>
    <property type="evidence" value="ECO:0007669"/>
    <property type="project" value="UniProtKB-EC"/>
</dbReference>